<keyword evidence="3" id="KW-1185">Reference proteome</keyword>
<evidence type="ECO:0000256" key="1">
    <source>
        <dbReference type="SAM" id="SignalP"/>
    </source>
</evidence>
<dbReference type="AlphaFoldDB" id="A0A238UFA8"/>
<organism evidence="2 3">
    <name type="scientific">Tenacibaculum jejuense</name>
    <dbReference type="NCBI Taxonomy" id="584609"/>
    <lineage>
        <taxon>Bacteria</taxon>
        <taxon>Pseudomonadati</taxon>
        <taxon>Bacteroidota</taxon>
        <taxon>Flavobacteriia</taxon>
        <taxon>Flavobacteriales</taxon>
        <taxon>Flavobacteriaceae</taxon>
        <taxon>Tenacibaculum</taxon>
    </lineage>
</organism>
<dbReference type="RefSeq" id="WP_095074864.1">
    <property type="nucleotide sequence ID" value="NZ_LT899436.1"/>
</dbReference>
<reference evidence="2 3" key="1">
    <citation type="submission" date="2017-07" db="EMBL/GenBank/DDBJ databases">
        <authorList>
            <person name="Sun Z.S."/>
            <person name="Albrecht U."/>
            <person name="Echele G."/>
            <person name="Lee C.C."/>
        </authorList>
    </citation>
    <scope>NUCLEOTIDE SEQUENCE [LARGE SCALE GENOMIC DNA]</scope>
    <source>
        <strain evidence="3">type strain: KCTC 22618</strain>
    </source>
</reference>
<feature type="signal peptide" evidence="1">
    <location>
        <begin position="1"/>
        <end position="21"/>
    </location>
</feature>
<dbReference type="Proteomes" id="UP000215214">
    <property type="component" value="Chromosome TJEJU"/>
</dbReference>
<evidence type="ECO:0000313" key="2">
    <source>
        <dbReference type="EMBL" id="SNR17676.1"/>
    </source>
</evidence>
<feature type="chain" id="PRO_5012218347" evidence="1">
    <location>
        <begin position="22"/>
        <end position="226"/>
    </location>
</feature>
<dbReference type="OrthoDB" id="285029at2"/>
<sequence>MKKILNYSLFLLILLSFSCSNDDKVLEETKPFHEVVIGSLNEALNFTILPDNMITNTNQTSKEAVVAFNDIVKTTSQIVDFLKVPKTTISSTITDKKESFNWLDNLFGDVVEVNYAVEKQLDRFSFVYNVSSGNLSLDFLKGNTLLDENAGVFIINEGSAIGALNWEITDENIIIELLFEDKTTLVYNKSDRSGTITSEEVIYKWNKDGKGSFTDNSTNIPVVKTW</sequence>
<dbReference type="PROSITE" id="PS51257">
    <property type="entry name" value="PROKAR_LIPOPROTEIN"/>
    <property type="match status" value="1"/>
</dbReference>
<accession>A0A238UFA8</accession>
<gene>
    <name evidence="2" type="ORF">TJEJU_4052</name>
</gene>
<keyword evidence="1" id="KW-0732">Signal</keyword>
<keyword evidence="2" id="KW-0449">Lipoprotein</keyword>
<proteinExistence type="predicted"/>
<name>A0A238UFA8_9FLAO</name>
<evidence type="ECO:0000313" key="3">
    <source>
        <dbReference type="Proteomes" id="UP000215214"/>
    </source>
</evidence>
<dbReference type="EMBL" id="LT899436">
    <property type="protein sequence ID" value="SNR17676.1"/>
    <property type="molecule type" value="Genomic_DNA"/>
</dbReference>
<dbReference type="KEGG" id="tje:TJEJU_4052"/>
<protein>
    <submittedName>
        <fullName evidence="2">Probable lipoprotein</fullName>
    </submittedName>
</protein>